<dbReference type="EMBL" id="UINC01000777">
    <property type="protein sequence ID" value="SUZ61056.1"/>
    <property type="molecule type" value="Genomic_DNA"/>
</dbReference>
<protein>
    <submittedName>
        <fullName evidence="1">Uncharacterized protein</fullName>
    </submittedName>
</protein>
<name>A0A381P277_9ZZZZ</name>
<sequence>VTVYSALASGLGSYKMLDGIFASGAEFNFSSHFGELLNSGRADAQACTCDYGSTSRQIKLHNVSPFPLALRQYLPTTTLLMH</sequence>
<gene>
    <name evidence="1" type="ORF">METZ01_LOCUS13910</name>
</gene>
<accession>A0A381P277</accession>
<reference evidence="1" key="1">
    <citation type="submission" date="2018-05" db="EMBL/GenBank/DDBJ databases">
        <authorList>
            <person name="Lanie J.A."/>
            <person name="Ng W.-L."/>
            <person name="Kazmierczak K.M."/>
            <person name="Andrzejewski T.M."/>
            <person name="Davidsen T.M."/>
            <person name="Wayne K.J."/>
            <person name="Tettelin H."/>
            <person name="Glass J.I."/>
            <person name="Rusch D."/>
            <person name="Podicherti R."/>
            <person name="Tsui H.-C.T."/>
            <person name="Winkler M.E."/>
        </authorList>
    </citation>
    <scope>NUCLEOTIDE SEQUENCE</scope>
</reference>
<evidence type="ECO:0000313" key="1">
    <source>
        <dbReference type="EMBL" id="SUZ61056.1"/>
    </source>
</evidence>
<feature type="non-terminal residue" evidence="1">
    <location>
        <position position="1"/>
    </location>
</feature>
<organism evidence="1">
    <name type="scientific">marine metagenome</name>
    <dbReference type="NCBI Taxonomy" id="408172"/>
    <lineage>
        <taxon>unclassified sequences</taxon>
        <taxon>metagenomes</taxon>
        <taxon>ecological metagenomes</taxon>
    </lineage>
</organism>
<dbReference type="AlphaFoldDB" id="A0A381P277"/>
<proteinExistence type="predicted"/>